<reference evidence="2" key="1">
    <citation type="submission" date="2020-05" db="EMBL/GenBank/DDBJ databases">
        <authorList>
            <person name="Chiriac C."/>
            <person name="Salcher M."/>
            <person name="Ghai R."/>
            <person name="Kavagutti S V."/>
        </authorList>
    </citation>
    <scope>NUCLEOTIDE SEQUENCE</scope>
</reference>
<protein>
    <submittedName>
        <fullName evidence="2">Unannotated protein</fullName>
    </submittedName>
</protein>
<dbReference type="AlphaFoldDB" id="A0A6J5ZUJ8"/>
<organism evidence="2">
    <name type="scientific">freshwater metagenome</name>
    <dbReference type="NCBI Taxonomy" id="449393"/>
    <lineage>
        <taxon>unclassified sequences</taxon>
        <taxon>metagenomes</taxon>
        <taxon>ecological metagenomes</taxon>
    </lineage>
</organism>
<accession>A0A6J5ZUJ8</accession>
<feature type="transmembrane region" description="Helical" evidence="1">
    <location>
        <begin position="36"/>
        <end position="55"/>
    </location>
</feature>
<dbReference type="EMBL" id="CAESAN010000083">
    <property type="protein sequence ID" value="CAB4345168.1"/>
    <property type="molecule type" value="Genomic_DNA"/>
</dbReference>
<keyword evidence="1" id="KW-0812">Transmembrane</keyword>
<keyword evidence="1" id="KW-1133">Transmembrane helix</keyword>
<evidence type="ECO:0000256" key="1">
    <source>
        <dbReference type="SAM" id="Phobius"/>
    </source>
</evidence>
<gene>
    <name evidence="2" type="ORF">UFOPK3547_01048</name>
</gene>
<sequence length="60" mass="6678">MLIPLAASSTSYILLGIIWFVLLVSLGVITLRKGHWVMFIIGIFIPLFWIIGAVIPPREA</sequence>
<evidence type="ECO:0000313" key="2">
    <source>
        <dbReference type="EMBL" id="CAB4345168.1"/>
    </source>
</evidence>
<proteinExistence type="predicted"/>
<keyword evidence="1" id="KW-0472">Membrane</keyword>
<name>A0A6J5ZUJ8_9ZZZZ</name>
<feature type="transmembrane region" description="Helical" evidence="1">
    <location>
        <begin position="12"/>
        <end position="29"/>
    </location>
</feature>